<protein>
    <submittedName>
        <fullName evidence="1">Protein CBG26012</fullName>
    </submittedName>
</protein>
<dbReference type="KEGG" id="cbr:CBG_26012"/>
<reference evidence="1 2" key="1">
    <citation type="journal article" date="2003" name="PLoS Biol.">
        <title>The genome sequence of Caenorhabditis briggsae: a platform for comparative genomics.</title>
        <authorList>
            <person name="Stein L.D."/>
            <person name="Bao Z."/>
            <person name="Blasiar D."/>
            <person name="Blumenthal T."/>
            <person name="Brent M.R."/>
            <person name="Chen N."/>
            <person name="Chinwalla A."/>
            <person name="Clarke L."/>
            <person name="Clee C."/>
            <person name="Coghlan A."/>
            <person name="Coulson A."/>
            <person name="D'Eustachio P."/>
            <person name="Fitch D.H."/>
            <person name="Fulton L.A."/>
            <person name="Fulton R.E."/>
            <person name="Griffiths-Jones S."/>
            <person name="Harris T.W."/>
            <person name="Hillier L.W."/>
            <person name="Kamath R."/>
            <person name="Kuwabara P.E."/>
            <person name="Mardis E.R."/>
            <person name="Marra M.A."/>
            <person name="Miner T.L."/>
            <person name="Minx P."/>
            <person name="Mullikin J.C."/>
            <person name="Plumb R.W."/>
            <person name="Rogers J."/>
            <person name="Schein J.E."/>
            <person name="Sohrmann M."/>
            <person name="Spieth J."/>
            <person name="Stajich J.E."/>
            <person name="Wei C."/>
            <person name="Willey D."/>
            <person name="Wilson R.K."/>
            <person name="Durbin R."/>
            <person name="Waterston R.H."/>
        </authorList>
    </citation>
    <scope>NUCLEOTIDE SEQUENCE [LARGE SCALE GENOMIC DNA]</scope>
    <source>
        <strain evidence="1 2">AF16</strain>
    </source>
</reference>
<dbReference type="AlphaFoldDB" id="B6IGI5"/>
<dbReference type="HOGENOM" id="CLU_3426973_0_0_1"/>
<organism evidence="1 2">
    <name type="scientific">Caenorhabditis briggsae</name>
    <dbReference type="NCBI Taxonomy" id="6238"/>
    <lineage>
        <taxon>Eukaryota</taxon>
        <taxon>Metazoa</taxon>
        <taxon>Ecdysozoa</taxon>
        <taxon>Nematoda</taxon>
        <taxon>Chromadorea</taxon>
        <taxon>Rhabditida</taxon>
        <taxon>Rhabditina</taxon>
        <taxon>Rhabditomorpha</taxon>
        <taxon>Rhabditoidea</taxon>
        <taxon>Rhabditidae</taxon>
        <taxon>Peloderinae</taxon>
        <taxon>Caenorhabditis</taxon>
    </lineage>
</organism>
<evidence type="ECO:0000313" key="1">
    <source>
        <dbReference type="EMBL" id="CAR99015.1"/>
    </source>
</evidence>
<gene>
    <name evidence="1" type="ORF">CBG26012</name>
    <name evidence="1" type="ORF">CBG_26012</name>
</gene>
<sequence>MCLEEECNVSFFAFTCKYKYR</sequence>
<accession>B6IGI5</accession>
<dbReference type="EMBL" id="HE601347">
    <property type="protein sequence ID" value="CAR99015.1"/>
    <property type="molecule type" value="Genomic_DNA"/>
</dbReference>
<reference evidence="1 2" key="2">
    <citation type="journal article" date="2011" name="PLoS Genet.">
        <title>Caenorhabditis briggsae recombinant inbred line genotypes reveal inter-strain incompatibility and the evolution of recombination.</title>
        <authorList>
            <person name="Ross J.A."/>
            <person name="Koboldt D.C."/>
            <person name="Staisch J.E."/>
            <person name="Chamberlin H.M."/>
            <person name="Gupta B.P."/>
            <person name="Miller R.D."/>
            <person name="Baird S.E."/>
            <person name="Haag E.S."/>
        </authorList>
    </citation>
    <scope>NUCLEOTIDE SEQUENCE [LARGE SCALE GENOMIC DNA]</scope>
    <source>
        <strain evidence="1 2">AF16</strain>
    </source>
</reference>
<dbReference type="Proteomes" id="UP000008549">
    <property type="component" value="Unassembled WGS sequence"/>
</dbReference>
<dbReference type="CTD" id="68917494"/>
<proteinExistence type="predicted"/>
<name>B6IGI5_CAEBR</name>
<evidence type="ECO:0000313" key="2">
    <source>
        <dbReference type="Proteomes" id="UP000008549"/>
    </source>
</evidence>
<dbReference type="RefSeq" id="XP_045098582.1">
    <property type="nucleotide sequence ID" value="XM_045244358.1"/>
</dbReference>
<dbReference type="GeneID" id="68917494"/>
<dbReference type="InParanoid" id="B6IGI5"/>
<keyword evidence="2" id="KW-1185">Reference proteome</keyword>